<sequence length="748" mass="81424">MKRAVVVGVFVAVVPPVAYMAVSHTHLANKAAFVAQLQAGRLSKYIYTHEAMWQYQRVRMAEIVELDGAQSDVTMETVFDLDGDEVLTVGRYPGRLRLSQSSDLIVAGRPIGRVEVSIPLFALAVQTTIIAIVSLLMGFAAYFARALPLRSLHGAVRKLEDSSKEILHRTERLAEAQTIGRIGDWSYDFGTGKVWWADEIYALLGYDQNFAITYERVMSLYVDGGAQRLLDVQRESFRSGKISVVDLKVRRGDGTTGYFAITTKARTDADGKPTGIYGTIQDITDRKEAEKQLEKLAYHDPLTGLANRSLFHRHIGEVIGRCQRTGSTGALLLLDLDRFKDVNDTLGHAIGDALLVRVAHLLARTLGAEHFVARLGGDEFAIVLEGLSERLNCETIATDILGDLSGTTFLERVEVAVGTSIGIARIVEHGASATDLLRNADLALYRAKEEGRGRYVVFEAGMDEAVQQKVAIATDLRNALGGDSGLSVHYQPLIDLVSGRVTGFEALLRWAHPERGNIPPTVFIPIAESSHLICDLGYWVLRQAVMQAKQWLDAGAPPREIAVNISAAQIWNTDLVADVKSVLEETGFPPDLLCLELTESLLINLEENRVRSVLKALKALGVVLALDDFGTGFSSLGYLTQLPFDKLKIDRVFIDGSTESVRKAELLRGIIGLGQGLGMITVAEGAEKPEEVELLRKLGCDVVQGFIFARPTPADIALTFALQQDSVALMYAAQTTPDDAAGAVAAAG</sequence>
<feature type="domain" description="EAL" evidence="4">
    <location>
        <begin position="469"/>
        <end position="725"/>
    </location>
</feature>
<accession>A0ABT3Z7K0</accession>
<dbReference type="InterPro" id="IPR043128">
    <property type="entry name" value="Rev_trsase/Diguanyl_cyclase"/>
</dbReference>
<dbReference type="InterPro" id="IPR001633">
    <property type="entry name" value="EAL_dom"/>
</dbReference>
<dbReference type="Proteomes" id="UP001073227">
    <property type="component" value="Unassembled WGS sequence"/>
</dbReference>
<feature type="transmembrane region" description="Helical" evidence="1">
    <location>
        <begin position="120"/>
        <end position="144"/>
    </location>
</feature>
<dbReference type="CDD" id="cd01948">
    <property type="entry name" value="EAL"/>
    <property type="match status" value="1"/>
</dbReference>
<feature type="domain" description="GGDEF" evidence="5">
    <location>
        <begin position="327"/>
        <end position="460"/>
    </location>
</feature>
<dbReference type="NCBIfam" id="TIGR00229">
    <property type="entry name" value="sensory_box"/>
    <property type="match status" value="1"/>
</dbReference>
<keyword evidence="1" id="KW-1133">Transmembrane helix</keyword>
<dbReference type="Gene3D" id="3.30.70.270">
    <property type="match status" value="1"/>
</dbReference>
<keyword evidence="7" id="KW-1185">Reference proteome</keyword>
<evidence type="ECO:0000313" key="6">
    <source>
        <dbReference type="EMBL" id="MCY0147319.1"/>
    </source>
</evidence>
<dbReference type="RefSeq" id="WP_267652923.1">
    <property type="nucleotide sequence ID" value="NZ_JAOVZR010000001.1"/>
</dbReference>
<feature type="chain" id="PRO_5047019328" evidence="2">
    <location>
        <begin position="21"/>
        <end position="748"/>
    </location>
</feature>
<dbReference type="InterPro" id="IPR000700">
    <property type="entry name" value="PAS-assoc_C"/>
</dbReference>
<dbReference type="Gene3D" id="3.20.20.450">
    <property type="entry name" value="EAL domain"/>
    <property type="match status" value="1"/>
</dbReference>
<keyword evidence="2" id="KW-0732">Signal</keyword>
<dbReference type="PANTHER" id="PTHR44757">
    <property type="entry name" value="DIGUANYLATE CYCLASE DGCP"/>
    <property type="match status" value="1"/>
</dbReference>
<evidence type="ECO:0000313" key="7">
    <source>
        <dbReference type="Proteomes" id="UP001073227"/>
    </source>
</evidence>
<comment type="caution">
    <text evidence="6">The sequence shown here is derived from an EMBL/GenBank/DDBJ whole genome shotgun (WGS) entry which is preliminary data.</text>
</comment>
<dbReference type="SMART" id="SM00267">
    <property type="entry name" value="GGDEF"/>
    <property type="match status" value="1"/>
</dbReference>
<dbReference type="Gene3D" id="2.10.70.100">
    <property type="match status" value="1"/>
</dbReference>
<dbReference type="Pfam" id="PF00563">
    <property type="entry name" value="EAL"/>
    <property type="match status" value="1"/>
</dbReference>
<dbReference type="PROSITE" id="PS50113">
    <property type="entry name" value="PAC"/>
    <property type="match status" value="1"/>
</dbReference>
<dbReference type="Gene3D" id="3.30.450.20">
    <property type="entry name" value="PAS domain"/>
    <property type="match status" value="1"/>
</dbReference>
<evidence type="ECO:0000259" key="3">
    <source>
        <dbReference type="PROSITE" id="PS50113"/>
    </source>
</evidence>
<dbReference type="InterPro" id="IPR000014">
    <property type="entry name" value="PAS"/>
</dbReference>
<dbReference type="EMBL" id="JAOVZR010000001">
    <property type="protein sequence ID" value="MCY0147319.1"/>
    <property type="molecule type" value="Genomic_DNA"/>
</dbReference>
<protein>
    <submittedName>
        <fullName evidence="6">EAL domain-containing protein</fullName>
    </submittedName>
</protein>
<dbReference type="NCBIfam" id="TIGR00254">
    <property type="entry name" value="GGDEF"/>
    <property type="match status" value="1"/>
</dbReference>
<reference evidence="6" key="1">
    <citation type="submission" date="2022-10" db="EMBL/GenBank/DDBJ databases">
        <title>Hoeflea sp. G2-23, isolated from marine algae.</title>
        <authorList>
            <person name="Kristyanto S."/>
            <person name="Kim J.M."/>
            <person name="Jeon C.O."/>
        </authorList>
    </citation>
    <scope>NUCLEOTIDE SEQUENCE</scope>
    <source>
        <strain evidence="6">G2-23</strain>
    </source>
</reference>
<dbReference type="PANTHER" id="PTHR44757:SF2">
    <property type="entry name" value="BIOFILM ARCHITECTURE MAINTENANCE PROTEIN MBAA"/>
    <property type="match status" value="1"/>
</dbReference>
<dbReference type="InterPro" id="IPR001610">
    <property type="entry name" value="PAC"/>
</dbReference>
<evidence type="ECO:0000256" key="1">
    <source>
        <dbReference type="SAM" id="Phobius"/>
    </source>
</evidence>
<dbReference type="InterPro" id="IPR035919">
    <property type="entry name" value="EAL_sf"/>
</dbReference>
<organism evidence="6 7">
    <name type="scientific">Hoeflea algicola</name>
    <dbReference type="NCBI Taxonomy" id="2983763"/>
    <lineage>
        <taxon>Bacteria</taxon>
        <taxon>Pseudomonadati</taxon>
        <taxon>Pseudomonadota</taxon>
        <taxon>Alphaproteobacteria</taxon>
        <taxon>Hyphomicrobiales</taxon>
        <taxon>Rhizobiaceae</taxon>
        <taxon>Hoeflea</taxon>
    </lineage>
</organism>
<evidence type="ECO:0000259" key="5">
    <source>
        <dbReference type="PROSITE" id="PS50887"/>
    </source>
</evidence>
<dbReference type="InterPro" id="IPR052155">
    <property type="entry name" value="Biofilm_reg_signaling"/>
</dbReference>
<dbReference type="InterPro" id="IPR000160">
    <property type="entry name" value="GGDEF_dom"/>
</dbReference>
<dbReference type="CDD" id="cd01949">
    <property type="entry name" value="GGDEF"/>
    <property type="match status" value="1"/>
</dbReference>
<name>A0ABT3Z7K0_9HYPH</name>
<dbReference type="PROSITE" id="PS50883">
    <property type="entry name" value="EAL"/>
    <property type="match status" value="1"/>
</dbReference>
<evidence type="ECO:0000259" key="4">
    <source>
        <dbReference type="PROSITE" id="PS50883"/>
    </source>
</evidence>
<dbReference type="PROSITE" id="PS50887">
    <property type="entry name" value="GGDEF"/>
    <property type="match status" value="1"/>
</dbReference>
<dbReference type="SUPFAM" id="SSF55073">
    <property type="entry name" value="Nucleotide cyclase"/>
    <property type="match status" value="1"/>
</dbReference>
<dbReference type="Pfam" id="PF00990">
    <property type="entry name" value="GGDEF"/>
    <property type="match status" value="1"/>
</dbReference>
<keyword evidence="1" id="KW-0812">Transmembrane</keyword>
<feature type="domain" description="PAC" evidence="3">
    <location>
        <begin position="243"/>
        <end position="295"/>
    </location>
</feature>
<feature type="signal peptide" evidence="2">
    <location>
        <begin position="1"/>
        <end position="20"/>
    </location>
</feature>
<dbReference type="InterPro" id="IPR029787">
    <property type="entry name" value="Nucleotide_cyclase"/>
</dbReference>
<proteinExistence type="predicted"/>
<evidence type="ECO:0000256" key="2">
    <source>
        <dbReference type="SAM" id="SignalP"/>
    </source>
</evidence>
<dbReference type="InterPro" id="IPR035965">
    <property type="entry name" value="PAS-like_dom_sf"/>
</dbReference>
<gene>
    <name evidence="6" type="ORF">OEG84_06245</name>
</gene>
<dbReference type="SUPFAM" id="SSF141868">
    <property type="entry name" value="EAL domain-like"/>
    <property type="match status" value="1"/>
</dbReference>
<dbReference type="SUPFAM" id="SSF55785">
    <property type="entry name" value="PYP-like sensor domain (PAS domain)"/>
    <property type="match status" value="1"/>
</dbReference>
<dbReference type="SMART" id="SM00086">
    <property type="entry name" value="PAC"/>
    <property type="match status" value="1"/>
</dbReference>
<dbReference type="SMART" id="SM00052">
    <property type="entry name" value="EAL"/>
    <property type="match status" value="1"/>
</dbReference>
<keyword evidence="1" id="KW-0472">Membrane</keyword>